<feature type="compositionally biased region" description="Polar residues" evidence="1">
    <location>
        <begin position="1"/>
        <end position="10"/>
    </location>
</feature>
<accession>A0AAN8LXR7</accession>
<dbReference type="AlphaFoldDB" id="A0AAN8LXR7"/>
<evidence type="ECO:0000256" key="1">
    <source>
        <dbReference type="SAM" id="MobiDB-lite"/>
    </source>
</evidence>
<protein>
    <submittedName>
        <fullName evidence="2">Uncharacterized protein</fullName>
    </submittedName>
</protein>
<sequence length="67" mass="7359">MGRSLPQRSDSASHKVLQRWRPASQEAVQTQPNDRRRKGGRATDSFTGNFNGVPGDELGAGSIHRDL</sequence>
<comment type="caution">
    <text evidence="2">The sequence shown here is derived from an EMBL/GenBank/DDBJ whole genome shotgun (WGS) entry which is preliminary data.</text>
</comment>
<proteinExistence type="predicted"/>
<feature type="region of interest" description="Disordered" evidence="1">
    <location>
        <begin position="1"/>
        <end position="67"/>
    </location>
</feature>
<evidence type="ECO:0000313" key="2">
    <source>
        <dbReference type="EMBL" id="KAK6314425.1"/>
    </source>
</evidence>
<dbReference type="Proteomes" id="UP001356427">
    <property type="component" value="Unassembled WGS sequence"/>
</dbReference>
<keyword evidence="3" id="KW-1185">Reference proteome</keyword>
<dbReference type="EMBL" id="JAGTTL010000013">
    <property type="protein sequence ID" value="KAK6314425.1"/>
    <property type="molecule type" value="Genomic_DNA"/>
</dbReference>
<evidence type="ECO:0000313" key="3">
    <source>
        <dbReference type="Proteomes" id="UP001356427"/>
    </source>
</evidence>
<name>A0AAN8LXR7_9TELE</name>
<gene>
    <name evidence="2" type="ORF">J4Q44_G00158840</name>
</gene>
<reference evidence="2 3" key="1">
    <citation type="submission" date="2021-04" db="EMBL/GenBank/DDBJ databases">
        <authorList>
            <person name="De Guttry C."/>
            <person name="Zahm M."/>
            <person name="Klopp C."/>
            <person name="Cabau C."/>
            <person name="Louis A."/>
            <person name="Berthelot C."/>
            <person name="Parey E."/>
            <person name="Roest Crollius H."/>
            <person name="Montfort J."/>
            <person name="Robinson-Rechavi M."/>
            <person name="Bucao C."/>
            <person name="Bouchez O."/>
            <person name="Gislard M."/>
            <person name="Lluch J."/>
            <person name="Milhes M."/>
            <person name="Lampietro C."/>
            <person name="Lopez Roques C."/>
            <person name="Donnadieu C."/>
            <person name="Braasch I."/>
            <person name="Desvignes T."/>
            <person name="Postlethwait J."/>
            <person name="Bobe J."/>
            <person name="Wedekind C."/>
            <person name="Guiguen Y."/>
        </authorList>
    </citation>
    <scope>NUCLEOTIDE SEQUENCE [LARGE SCALE GENOMIC DNA]</scope>
    <source>
        <strain evidence="2">Cs_M1</strain>
        <tissue evidence="2">Blood</tissue>
    </source>
</reference>
<organism evidence="2 3">
    <name type="scientific">Coregonus suidteri</name>
    <dbReference type="NCBI Taxonomy" id="861788"/>
    <lineage>
        <taxon>Eukaryota</taxon>
        <taxon>Metazoa</taxon>
        <taxon>Chordata</taxon>
        <taxon>Craniata</taxon>
        <taxon>Vertebrata</taxon>
        <taxon>Euteleostomi</taxon>
        <taxon>Actinopterygii</taxon>
        <taxon>Neopterygii</taxon>
        <taxon>Teleostei</taxon>
        <taxon>Protacanthopterygii</taxon>
        <taxon>Salmoniformes</taxon>
        <taxon>Salmonidae</taxon>
        <taxon>Coregoninae</taxon>
        <taxon>Coregonus</taxon>
    </lineage>
</organism>